<evidence type="ECO:0000256" key="1">
    <source>
        <dbReference type="SAM" id="Phobius"/>
    </source>
</evidence>
<sequence length="89" mass="9901">MMKLPLNFRVGLMAVTFVVSGIMAVFMFCFSFGVGLWGWMMKAAWAYVDGGFADTNLIGLMLLISIFLLAGSYFQWIAKDAARFVLSPE</sequence>
<accession>A0A4Z0W8N5</accession>
<keyword evidence="1" id="KW-0472">Membrane</keyword>
<organism evidence="2 3">
    <name type="scientific">Natronospirillum operosum</name>
    <dbReference type="NCBI Taxonomy" id="2759953"/>
    <lineage>
        <taxon>Bacteria</taxon>
        <taxon>Pseudomonadati</taxon>
        <taxon>Pseudomonadota</taxon>
        <taxon>Gammaproteobacteria</taxon>
        <taxon>Oceanospirillales</taxon>
        <taxon>Natronospirillaceae</taxon>
        <taxon>Natronospirillum</taxon>
    </lineage>
</organism>
<evidence type="ECO:0000313" key="3">
    <source>
        <dbReference type="Proteomes" id="UP000297475"/>
    </source>
</evidence>
<reference evidence="2 3" key="1">
    <citation type="submission" date="2019-04" db="EMBL/GenBank/DDBJ databases">
        <title>Natronospirillum operosus gen. nov., sp. nov., a haloalkaliphilic satellite isolated from decaying biomass of laboratory culture of cyanobacterium Geitlerinema sp. and proposal of Natronospirillaceae fam. nov. and Saccharospirillaceae fam. nov.</title>
        <authorList>
            <person name="Kevbrin V."/>
            <person name="Boltyanskaya Y."/>
            <person name="Koziaeva V."/>
            <person name="Grouzdev D.S."/>
            <person name="Park M."/>
            <person name="Cho J."/>
        </authorList>
    </citation>
    <scope>NUCLEOTIDE SEQUENCE [LARGE SCALE GENOMIC DNA]</scope>
    <source>
        <strain evidence="2 3">G-116</strain>
    </source>
</reference>
<feature type="transmembrane region" description="Helical" evidence="1">
    <location>
        <begin position="12"/>
        <end position="37"/>
    </location>
</feature>
<keyword evidence="1" id="KW-1133">Transmembrane helix</keyword>
<evidence type="ECO:0000313" key="2">
    <source>
        <dbReference type="EMBL" id="TGG89394.1"/>
    </source>
</evidence>
<dbReference type="EMBL" id="SRMF01000020">
    <property type="protein sequence ID" value="TGG89394.1"/>
    <property type="molecule type" value="Genomic_DNA"/>
</dbReference>
<gene>
    <name evidence="2" type="ORF">E4656_19960</name>
</gene>
<dbReference type="Proteomes" id="UP000297475">
    <property type="component" value="Unassembled WGS sequence"/>
</dbReference>
<protein>
    <submittedName>
        <fullName evidence="2">Uncharacterized protein</fullName>
    </submittedName>
</protein>
<proteinExistence type="predicted"/>
<dbReference type="RefSeq" id="WP_135485092.1">
    <property type="nucleotide sequence ID" value="NZ_SRMF01000020.1"/>
</dbReference>
<name>A0A4Z0W8N5_9GAMM</name>
<feature type="transmembrane region" description="Helical" evidence="1">
    <location>
        <begin position="57"/>
        <end position="78"/>
    </location>
</feature>
<comment type="caution">
    <text evidence="2">The sequence shown here is derived from an EMBL/GenBank/DDBJ whole genome shotgun (WGS) entry which is preliminary data.</text>
</comment>
<keyword evidence="3" id="KW-1185">Reference proteome</keyword>
<keyword evidence="1" id="KW-0812">Transmembrane</keyword>
<dbReference type="AlphaFoldDB" id="A0A4Z0W8N5"/>